<evidence type="ECO:0000256" key="1">
    <source>
        <dbReference type="SAM" id="MobiDB-lite"/>
    </source>
</evidence>
<comment type="caution">
    <text evidence="2">The sequence shown here is derived from an EMBL/GenBank/DDBJ whole genome shotgun (WGS) entry which is preliminary data.</text>
</comment>
<evidence type="ECO:0000313" key="2">
    <source>
        <dbReference type="EMBL" id="NYG01337.1"/>
    </source>
</evidence>
<keyword evidence="3" id="KW-1185">Reference proteome</keyword>
<reference evidence="2 3" key="1">
    <citation type="submission" date="2020-07" db="EMBL/GenBank/DDBJ databases">
        <title>Sequencing the genomes of 1000 actinobacteria strains.</title>
        <authorList>
            <person name="Klenk H.-P."/>
        </authorList>
    </citation>
    <scope>NUCLEOTIDE SEQUENCE [LARGE SCALE GENOMIC DNA]</scope>
    <source>
        <strain evidence="2 3">DSM 44749</strain>
    </source>
</reference>
<proteinExistence type="predicted"/>
<feature type="region of interest" description="Disordered" evidence="1">
    <location>
        <begin position="247"/>
        <end position="267"/>
    </location>
</feature>
<dbReference type="GeneID" id="98051407"/>
<evidence type="ECO:0000313" key="3">
    <source>
        <dbReference type="Proteomes" id="UP000549695"/>
    </source>
</evidence>
<dbReference type="Proteomes" id="UP000549695">
    <property type="component" value="Unassembled WGS sequence"/>
</dbReference>
<dbReference type="AlphaFoldDB" id="A0A852VXU2"/>
<sequence>MTNNLMTEVLENMRAERAAEATRTRVDGAVTALHGVPAAAEQIVDRLVTELHRVRTADLEKLGTEWRDRENERALAEANEAADRLAEAAAGHVRTVAEFTTAQAGPVDPNVALLAEIRQGKAWDRLRTQLDAGVDALSLIGRARDAADHDALTALRAEYSAYAVGAKRVVVDPAVVDNHLDEAVLATAPKDERARLRVERELASGAEGADRAVASMRRQVGTLGNFRQNGQALDMAVRMQYVRDNATVEKPIGQPGEAHDATGSASD</sequence>
<gene>
    <name evidence="2" type="ORF">HDA37_001622</name>
</gene>
<protein>
    <submittedName>
        <fullName evidence="2">Uncharacterized protein</fullName>
    </submittedName>
</protein>
<dbReference type="EMBL" id="JACCCZ010000001">
    <property type="protein sequence ID" value="NYG01337.1"/>
    <property type="molecule type" value="Genomic_DNA"/>
</dbReference>
<dbReference type="RefSeq" id="WP_179760743.1">
    <property type="nucleotide sequence ID" value="NZ_BAAAJZ010000024.1"/>
</dbReference>
<organism evidence="2 3">
    <name type="scientific">Pseudonocardia alni</name>
    <name type="common">Amycolata alni</name>
    <dbReference type="NCBI Taxonomy" id="33907"/>
    <lineage>
        <taxon>Bacteria</taxon>
        <taxon>Bacillati</taxon>
        <taxon>Actinomycetota</taxon>
        <taxon>Actinomycetes</taxon>
        <taxon>Pseudonocardiales</taxon>
        <taxon>Pseudonocardiaceae</taxon>
        <taxon>Pseudonocardia</taxon>
    </lineage>
</organism>
<accession>A0A852VXU2</accession>
<name>A0A852VXU2_PSEA5</name>